<dbReference type="InterPro" id="IPR006094">
    <property type="entry name" value="Oxid_FAD_bind_N"/>
</dbReference>
<dbReference type="SUPFAM" id="SSF56176">
    <property type="entry name" value="FAD-binding/transporter-associated domain-like"/>
    <property type="match status" value="1"/>
</dbReference>
<keyword evidence="5" id="KW-0560">Oxidoreductase</keyword>
<dbReference type="Pfam" id="PF08031">
    <property type="entry name" value="BBE"/>
    <property type="match status" value="1"/>
</dbReference>
<keyword evidence="4" id="KW-0274">FAD</keyword>
<accession>A0ABR0FZL1</accession>
<comment type="similarity">
    <text evidence="2">Belongs to the oxygen-dependent FAD-linked oxidoreductase family.</text>
</comment>
<dbReference type="PANTHER" id="PTHR42973">
    <property type="entry name" value="BINDING OXIDOREDUCTASE, PUTATIVE (AFU_ORTHOLOGUE AFUA_1G17690)-RELATED"/>
    <property type="match status" value="1"/>
</dbReference>
<dbReference type="PROSITE" id="PS51387">
    <property type="entry name" value="FAD_PCMH"/>
    <property type="match status" value="1"/>
</dbReference>
<dbReference type="GeneID" id="87894063"/>
<dbReference type="Pfam" id="PF01565">
    <property type="entry name" value="FAD_binding_4"/>
    <property type="match status" value="1"/>
</dbReference>
<evidence type="ECO:0000256" key="2">
    <source>
        <dbReference type="ARBA" id="ARBA00005466"/>
    </source>
</evidence>
<dbReference type="PANTHER" id="PTHR42973:SF39">
    <property type="entry name" value="FAD-BINDING PCMH-TYPE DOMAIN-CONTAINING PROTEIN"/>
    <property type="match status" value="1"/>
</dbReference>
<evidence type="ECO:0000259" key="6">
    <source>
        <dbReference type="PROSITE" id="PS51387"/>
    </source>
</evidence>
<evidence type="ECO:0000256" key="1">
    <source>
        <dbReference type="ARBA" id="ARBA00001974"/>
    </source>
</evidence>
<dbReference type="Gene3D" id="3.30.465.10">
    <property type="match status" value="2"/>
</dbReference>
<organism evidence="7 8">
    <name type="scientific">Podospora bellae-mahoneyi</name>
    <dbReference type="NCBI Taxonomy" id="2093777"/>
    <lineage>
        <taxon>Eukaryota</taxon>
        <taxon>Fungi</taxon>
        <taxon>Dikarya</taxon>
        <taxon>Ascomycota</taxon>
        <taxon>Pezizomycotina</taxon>
        <taxon>Sordariomycetes</taxon>
        <taxon>Sordariomycetidae</taxon>
        <taxon>Sordariales</taxon>
        <taxon>Podosporaceae</taxon>
        <taxon>Podospora</taxon>
    </lineage>
</organism>
<gene>
    <name evidence="7" type="ORF">QC761_113010</name>
</gene>
<evidence type="ECO:0000256" key="5">
    <source>
        <dbReference type="ARBA" id="ARBA00023002"/>
    </source>
</evidence>
<keyword evidence="8" id="KW-1185">Reference proteome</keyword>
<dbReference type="Proteomes" id="UP001322138">
    <property type="component" value="Unassembled WGS sequence"/>
</dbReference>
<dbReference type="InterPro" id="IPR036318">
    <property type="entry name" value="FAD-bd_PCMH-like_sf"/>
</dbReference>
<evidence type="ECO:0000256" key="4">
    <source>
        <dbReference type="ARBA" id="ARBA00022827"/>
    </source>
</evidence>
<proteinExistence type="inferred from homology"/>
<dbReference type="RefSeq" id="XP_062737860.1">
    <property type="nucleotide sequence ID" value="XM_062874581.1"/>
</dbReference>
<dbReference type="InterPro" id="IPR050416">
    <property type="entry name" value="FAD-linked_Oxidoreductase"/>
</dbReference>
<dbReference type="InterPro" id="IPR016169">
    <property type="entry name" value="FAD-bd_PCMH_sub2"/>
</dbReference>
<name>A0ABR0FZL1_9PEZI</name>
<sequence>MILSAVSSAPNSLSIWVHSLKDWKYHGEGFRPKRCKTTLPGTYLTAGSGSQMWDIYTRLDEMNQTIVGGGGKTVALGGYLTGGGHSLLSPYYGMAADHVVEIEAVTPSGEVITANSCQNQDLFWAILGGGGSTFAIPTLFTLKTHPTPSLSHLNILIITPLPNTSSIIFPLQAYITSQFSSLSTSGLSGYAFLLPPSTPFHLFPHITNGIGGLFMSCVVLQSSPSSFPQDILSLWDPILSHINTTFPLSANNFTTLTIPTSYPSFLAYFAAHHDTTPAGTNILPGGRLLDAPALTRNLTALSEPYTSLSRGPQPASSIIAAHLVSGPGVHTHPNRFKTSLLPSWRTSYLRVVFGEPFPPLNETAKSEAYARVLGKDEVIKQLAPDTGAYMSEVRHHNLLLHIRLPHPNIRSAFTFGVRGYPIEEKGWQQRLWGENYDRLKRIKRTVDPTDVFWCTPCVGNERWK</sequence>
<evidence type="ECO:0000313" key="8">
    <source>
        <dbReference type="Proteomes" id="UP001322138"/>
    </source>
</evidence>
<evidence type="ECO:0000256" key="3">
    <source>
        <dbReference type="ARBA" id="ARBA00022630"/>
    </source>
</evidence>
<comment type="cofactor">
    <cofactor evidence="1">
        <name>FAD</name>
        <dbReference type="ChEBI" id="CHEBI:57692"/>
    </cofactor>
</comment>
<keyword evidence="3" id="KW-0285">Flavoprotein</keyword>
<dbReference type="InterPro" id="IPR016166">
    <property type="entry name" value="FAD-bd_PCMH"/>
</dbReference>
<feature type="domain" description="FAD-binding PCMH-type" evidence="6">
    <location>
        <begin position="1"/>
        <end position="147"/>
    </location>
</feature>
<comment type="caution">
    <text evidence="7">The sequence shown here is derived from an EMBL/GenBank/DDBJ whole genome shotgun (WGS) entry which is preliminary data.</text>
</comment>
<dbReference type="InterPro" id="IPR012951">
    <property type="entry name" value="BBE"/>
</dbReference>
<reference evidence="7 8" key="1">
    <citation type="journal article" date="2023" name="bioRxiv">
        <title>High-quality genome assemblies of four members of thePodospora anserinaspecies complex.</title>
        <authorList>
            <person name="Ament-Velasquez S.L."/>
            <person name="Vogan A.A."/>
            <person name="Wallerman O."/>
            <person name="Hartmann F."/>
            <person name="Gautier V."/>
            <person name="Silar P."/>
            <person name="Giraud T."/>
            <person name="Johannesson H."/>
        </authorList>
    </citation>
    <scope>NUCLEOTIDE SEQUENCE [LARGE SCALE GENOMIC DNA]</scope>
    <source>
        <strain evidence="7 8">CBS 112042</strain>
    </source>
</reference>
<dbReference type="EMBL" id="JAFFGZ010000001">
    <property type="protein sequence ID" value="KAK4648885.1"/>
    <property type="molecule type" value="Genomic_DNA"/>
</dbReference>
<evidence type="ECO:0000313" key="7">
    <source>
        <dbReference type="EMBL" id="KAK4648885.1"/>
    </source>
</evidence>
<protein>
    <recommendedName>
        <fullName evidence="6">FAD-binding PCMH-type domain-containing protein</fullName>
    </recommendedName>
</protein>